<dbReference type="EMBL" id="JAIWYP010000004">
    <property type="protein sequence ID" value="KAH3831674.1"/>
    <property type="molecule type" value="Genomic_DNA"/>
</dbReference>
<organism evidence="2 3">
    <name type="scientific">Dreissena polymorpha</name>
    <name type="common">Zebra mussel</name>
    <name type="synonym">Mytilus polymorpha</name>
    <dbReference type="NCBI Taxonomy" id="45954"/>
    <lineage>
        <taxon>Eukaryota</taxon>
        <taxon>Metazoa</taxon>
        <taxon>Spiralia</taxon>
        <taxon>Lophotrochozoa</taxon>
        <taxon>Mollusca</taxon>
        <taxon>Bivalvia</taxon>
        <taxon>Autobranchia</taxon>
        <taxon>Heteroconchia</taxon>
        <taxon>Euheterodonta</taxon>
        <taxon>Imparidentia</taxon>
        <taxon>Neoheterodontei</taxon>
        <taxon>Myida</taxon>
        <taxon>Dreissenoidea</taxon>
        <taxon>Dreissenidae</taxon>
        <taxon>Dreissena</taxon>
    </lineage>
</organism>
<evidence type="ECO:0000256" key="1">
    <source>
        <dbReference type="SAM" id="MobiDB-lite"/>
    </source>
</evidence>
<protein>
    <submittedName>
        <fullName evidence="2">Uncharacterized protein</fullName>
    </submittedName>
</protein>
<name>A0A9D4HE10_DREPO</name>
<feature type="region of interest" description="Disordered" evidence="1">
    <location>
        <begin position="11"/>
        <end position="60"/>
    </location>
</feature>
<evidence type="ECO:0000313" key="3">
    <source>
        <dbReference type="Proteomes" id="UP000828390"/>
    </source>
</evidence>
<reference evidence="2" key="2">
    <citation type="submission" date="2020-11" db="EMBL/GenBank/DDBJ databases">
        <authorList>
            <person name="McCartney M.A."/>
            <person name="Auch B."/>
            <person name="Kono T."/>
            <person name="Mallez S."/>
            <person name="Becker A."/>
            <person name="Gohl D.M."/>
            <person name="Silverstein K.A.T."/>
            <person name="Koren S."/>
            <person name="Bechman K.B."/>
            <person name="Herman A."/>
            <person name="Abrahante J.E."/>
            <person name="Garbe J."/>
        </authorList>
    </citation>
    <scope>NUCLEOTIDE SEQUENCE</scope>
    <source>
        <strain evidence="2">Duluth1</strain>
        <tissue evidence="2">Whole animal</tissue>
    </source>
</reference>
<evidence type="ECO:0000313" key="2">
    <source>
        <dbReference type="EMBL" id="KAH3831674.1"/>
    </source>
</evidence>
<accession>A0A9D4HE10</accession>
<dbReference type="AlphaFoldDB" id="A0A9D4HE10"/>
<comment type="caution">
    <text evidence="2">The sequence shown here is derived from an EMBL/GenBank/DDBJ whole genome shotgun (WGS) entry which is preliminary data.</text>
</comment>
<feature type="compositionally biased region" description="Polar residues" evidence="1">
    <location>
        <begin position="22"/>
        <end position="34"/>
    </location>
</feature>
<keyword evidence="3" id="KW-1185">Reference proteome</keyword>
<gene>
    <name evidence="2" type="ORF">DPMN_104944</name>
</gene>
<reference evidence="2" key="1">
    <citation type="journal article" date="2019" name="bioRxiv">
        <title>The Genome of the Zebra Mussel, Dreissena polymorpha: A Resource for Invasive Species Research.</title>
        <authorList>
            <person name="McCartney M.A."/>
            <person name="Auch B."/>
            <person name="Kono T."/>
            <person name="Mallez S."/>
            <person name="Zhang Y."/>
            <person name="Obille A."/>
            <person name="Becker A."/>
            <person name="Abrahante J.E."/>
            <person name="Garbe J."/>
            <person name="Badalamenti J.P."/>
            <person name="Herman A."/>
            <person name="Mangelson H."/>
            <person name="Liachko I."/>
            <person name="Sullivan S."/>
            <person name="Sone E.D."/>
            <person name="Koren S."/>
            <person name="Silverstein K.A.T."/>
            <person name="Beckman K.B."/>
            <person name="Gohl D.M."/>
        </authorList>
    </citation>
    <scope>NUCLEOTIDE SEQUENCE</scope>
    <source>
        <strain evidence="2">Duluth1</strain>
        <tissue evidence="2">Whole animal</tissue>
    </source>
</reference>
<sequence>MPIFVNITQITNTHTSSEHDSGNCTAESPYNNPITHDPRISPTSATLSYEPEPAQTSPYSPQHTYHPIMTMFNTYHNCTPSHKPTYIPTTNPPTPLQTNPHTTPQTNPYTSPQSFRRQQKWKRTSFSMARCPSFLQDDVNGPPYQKNLFPSPIFSNSLPKTRKLLPPNMPKISWNKLTAFIPWKGLSFS</sequence>
<proteinExistence type="predicted"/>
<dbReference type="Proteomes" id="UP000828390">
    <property type="component" value="Unassembled WGS sequence"/>
</dbReference>